<feature type="transmembrane region" description="Helical" evidence="1">
    <location>
        <begin position="179"/>
        <end position="198"/>
    </location>
</feature>
<name>A0ABX8UPU6_9BURK</name>
<feature type="transmembrane region" description="Helical" evidence="1">
    <location>
        <begin position="36"/>
        <end position="58"/>
    </location>
</feature>
<gene>
    <name evidence="2" type="ORF">KZJ38_17600</name>
</gene>
<feature type="transmembrane region" description="Helical" evidence="1">
    <location>
        <begin position="79"/>
        <end position="99"/>
    </location>
</feature>
<evidence type="ECO:0000313" key="3">
    <source>
        <dbReference type="Proteomes" id="UP000826462"/>
    </source>
</evidence>
<dbReference type="Pfam" id="PF09948">
    <property type="entry name" value="PpoB2"/>
    <property type="match status" value="1"/>
</dbReference>
<organism evidence="2 3">
    <name type="scientific">Paraburkholderia edwinii</name>
    <dbReference type="NCBI Taxonomy" id="2861782"/>
    <lineage>
        <taxon>Bacteria</taxon>
        <taxon>Pseudomonadati</taxon>
        <taxon>Pseudomonadota</taxon>
        <taxon>Betaproteobacteria</taxon>
        <taxon>Burkholderiales</taxon>
        <taxon>Burkholderiaceae</taxon>
        <taxon>Paraburkholderia</taxon>
    </lineage>
</organism>
<keyword evidence="1" id="KW-0812">Transmembrane</keyword>
<protein>
    <submittedName>
        <fullName evidence="2">DUF2182 domain-containing protein</fullName>
    </submittedName>
</protein>
<reference evidence="2 3" key="1">
    <citation type="submission" date="2021-07" db="EMBL/GenBank/DDBJ databases">
        <title>Paraburkholderia edwinii protects Aspergillus sp. from phenazines by acting as a toxin sponge.</title>
        <authorList>
            <person name="Dahlstrom K.M."/>
            <person name="Newman D.K."/>
        </authorList>
    </citation>
    <scope>NUCLEOTIDE SEQUENCE [LARGE SCALE GENOMIC DNA]</scope>
    <source>
        <strain evidence="2 3">Pe01</strain>
    </source>
</reference>
<keyword evidence="1" id="KW-1133">Transmembrane helix</keyword>
<proteinExistence type="predicted"/>
<keyword evidence="3" id="KW-1185">Reference proteome</keyword>
<evidence type="ECO:0000256" key="1">
    <source>
        <dbReference type="SAM" id="Phobius"/>
    </source>
</evidence>
<dbReference type="EMBL" id="CP080095">
    <property type="protein sequence ID" value="QYD71053.1"/>
    <property type="molecule type" value="Genomic_DNA"/>
</dbReference>
<accession>A0ABX8UPU6</accession>
<feature type="transmembrane region" description="Helical" evidence="1">
    <location>
        <begin position="222"/>
        <end position="243"/>
    </location>
</feature>
<sequence length="252" mass="26366">MAIACVSMSAMGETPMPGGWSMSMTWSRMCGQTWPRAAASFIGMWIVMMVAMMLPSLAPMLWRYHETAGRLGHSRAGRLTACVGLGYFMVWAALGAAVFPPGAALAGLAMQWPAFARSVPVAIGAAVLIAGMLQFSAWRARHLACCRDTSHCVVEQGRGRSSAAADVAHAWRHGVRRGLHCACCCAGSTAVLLAAGMMDLRVMAAVTAAITAERLAPNGGRVARMIGVVVVAIGGVMLAHAFVRGAIAIAPR</sequence>
<evidence type="ECO:0000313" key="2">
    <source>
        <dbReference type="EMBL" id="QYD71053.1"/>
    </source>
</evidence>
<feature type="transmembrane region" description="Helical" evidence="1">
    <location>
        <begin position="119"/>
        <end position="138"/>
    </location>
</feature>
<keyword evidence="1" id="KW-0472">Membrane</keyword>
<dbReference type="Proteomes" id="UP000826462">
    <property type="component" value="Chromosome 1"/>
</dbReference>
<dbReference type="InterPro" id="IPR018688">
    <property type="entry name" value="PpoB2-like"/>
</dbReference>